<protein>
    <submittedName>
        <fullName evidence="3">Uncharacterized protein</fullName>
    </submittedName>
</protein>
<feature type="transmembrane region" description="Helical" evidence="2">
    <location>
        <begin position="213"/>
        <end position="240"/>
    </location>
</feature>
<proteinExistence type="predicted"/>
<feature type="transmembrane region" description="Helical" evidence="2">
    <location>
        <begin position="147"/>
        <end position="167"/>
    </location>
</feature>
<evidence type="ECO:0000313" key="4">
    <source>
        <dbReference type="Proteomes" id="UP000235672"/>
    </source>
</evidence>
<keyword evidence="2" id="KW-1133">Transmembrane helix</keyword>
<keyword evidence="4" id="KW-1185">Reference proteome</keyword>
<feature type="region of interest" description="Disordered" evidence="1">
    <location>
        <begin position="55"/>
        <end position="78"/>
    </location>
</feature>
<accession>A0A2J6PSS1</accession>
<evidence type="ECO:0000256" key="1">
    <source>
        <dbReference type="SAM" id="MobiDB-lite"/>
    </source>
</evidence>
<dbReference type="Proteomes" id="UP000235672">
    <property type="component" value="Unassembled WGS sequence"/>
</dbReference>
<keyword evidence="2" id="KW-0472">Membrane</keyword>
<feature type="transmembrane region" description="Helical" evidence="2">
    <location>
        <begin position="523"/>
        <end position="546"/>
    </location>
</feature>
<name>A0A2J6PSS1_9HELO</name>
<dbReference type="OrthoDB" id="3596604at2759"/>
<evidence type="ECO:0000256" key="2">
    <source>
        <dbReference type="SAM" id="Phobius"/>
    </source>
</evidence>
<feature type="transmembrane region" description="Helical" evidence="2">
    <location>
        <begin position="114"/>
        <end position="135"/>
    </location>
</feature>
<keyword evidence="2" id="KW-0812">Transmembrane</keyword>
<feature type="compositionally biased region" description="Polar residues" evidence="1">
    <location>
        <begin position="56"/>
        <end position="78"/>
    </location>
</feature>
<dbReference type="EMBL" id="KZ613501">
    <property type="protein sequence ID" value="PMD17075.1"/>
    <property type="molecule type" value="Genomic_DNA"/>
</dbReference>
<dbReference type="AlphaFoldDB" id="A0A2J6PSS1"/>
<organism evidence="3 4">
    <name type="scientific">Hyaloscypha hepaticicola</name>
    <dbReference type="NCBI Taxonomy" id="2082293"/>
    <lineage>
        <taxon>Eukaryota</taxon>
        <taxon>Fungi</taxon>
        <taxon>Dikarya</taxon>
        <taxon>Ascomycota</taxon>
        <taxon>Pezizomycotina</taxon>
        <taxon>Leotiomycetes</taxon>
        <taxon>Helotiales</taxon>
        <taxon>Hyaloscyphaceae</taxon>
        <taxon>Hyaloscypha</taxon>
    </lineage>
</organism>
<reference evidence="3 4" key="1">
    <citation type="submission" date="2016-05" db="EMBL/GenBank/DDBJ databases">
        <title>A degradative enzymes factory behind the ericoid mycorrhizal symbiosis.</title>
        <authorList>
            <consortium name="DOE Joint Genome Institute"/>
            <person name="Martino E."/>
            <person name="Morin E."/>
            <person name="Grelet G."/>
            <person name="Kuo A."/>
            <person name="Kohler A."/>
            <person name="Daghino S."/>
            <person name="Barry K."/>
            <person name="Choi C."/>
            <person name="Cichocki N."/>
            <person name="Clum A."/>
            <person name="Copeland A."/>
            <person name="Hainaut M."/>
            <person name="Haridas S."/>
            <person name="Labutti K."/>
            <person name="Lindquist E."/>
            <person name="Lipzen A."/>
            <person name="Khouja H.-R."/>
            <person name="Murat C."/>
            <person name="Ohm R."/>
            <person name="Olson A."/>
            <person name="Spatafora J."/>
            <person name="Veneault-Fourrey C."/>
            <person name="Henrissat B."/>
            <person name="Grigoriev I."/>
            <person name="Martin F."/>
            <person name="Perotto S."/>
        </authorList>
    </citation>
    <scope>NUCLEOTIDE SEQUENCE [LARGE SCALE GENOMIC DNA]</scope>
    <source>
        <strain evidence="3 4">UAMH 7357</strain>
    </source>
</reference>
<sequence>MSIPNKYPMTENVSRYAPFEETIYRSPASYQEPFLAHDAGYMGPTGIEMREHTVRQDTNNSTASSLFPGNGPSETQSFLHDPLQKIDTFYTSDEFQPYKDNTGRQLRHILVAGLARWAITALMCVAYAAATIIWQHKPAQGETSKRLYNTITTGVSIALGLNIASAFKDMALNMRWVILSNRKRNLIEVDLLLHADSMQRLFKLVFVTQRTMVIAGALFWLFVNILAQAGIAMISLTYGFNPDDNHVQLLPGSVAIPNMSDFQPQGNFSDPHPSWPDQAYTAHVYGESAYNLGLADTPLPPPGSIYQSDTSIWVGSDPVVQFVFSDSPTGSGYPVSSSIYTSRTINSTWACDSYNVTGWDGSSADLEVANLGNVTVYQQPVLNALNVWVAADSKCEGNERCQVVQAFEAFTEAPYYYKCNISMSLTYNDPLNVSYISDEMAQIATSAIAQTGFVDADGETGQAYPRESVWGLPLTGSADEMGLNMAIFSMGTIAGAAENNPFTSYQGKAPSPGVILQVGHQRLFYTILGAITASHLVFLWLVAYWANRVMVGPEGALSLALLLRPIADALDGVSNGRKNQAFKDAMKNTMVRYEKGRNGKWKLNMS</sequence>
<gene>
    <name evidence="3" type="ORF">NA56DRAFT_632167</name>
</gene>
<evidence type="ECO:0000313" key="3">
    <source>
        <dbReference type="EMBL" id="PMD17075.1"/>
    </source>
</evidence>